<dbReference type="PANTHER" id="PTHR40980:SF4">
    <property type="entry name" value="TONB-DEPENDENT RECEPTOR-LIKE BETA-BARREL DOMAIN-CONTAINING PROTEIN"/>
    <property type="match status" value="1"/>
</dbReference>
<dbReference type="Gene3D" id="2.40.170.20">
    <property type="entry name" value="TonB-dependent receptor, beta-barrel domain"/>
    <property type="match status" value="1"/>
</dbReference>
<evidence type="ECO:0000256" key="3">
    <source>
        <dbReference type="ARBA" id="ARBA00023237"/>
    </source>
</evidence>
<reference evidence="8" key="1">
    <citation type="submission" date="2016-11" db="EMBL/GenBank/DDBJ databases">
        <authorList>
            <person name="Varghese N."/>
            <person name="Submissions S."/>
        </authorList>
    </citation>
    <scope>NUCLEOTIDE SEQUENCE [LARGE SCALE GENOMIC DNA]</scope>
    <source>
        <strain evidence="8">DSM 18829</strain>
    </source>
</reference>
<dbReference type="GO" id="GO:0009279">
    <property type="term" value="C:cell outer membrane"/>
    <property type="evidence" value="ECO:0007669"/>
    <property type="project" value="UniProtKB-SubCell"/>
</dbReference>
<keyword evidence="8" id="KW-1185">Reference proteome</keyword>
<dbReference type="Proteomes" id="UP000184488">
    <property type="component" value="Unassembled WGS sequence"/>
</dbReference>
<dbReference type="InterPro" id="IPR037066">
    <property type="entry name" value="Plug_dom_sf"/>
</dbReference>
<dbReference type="Gene3D" id="2.60.40.1120">
    <property type="entry name" value="Carboxypeptidase-like, regulatory domain"/>
    <property type="match status" value="1"/>
</dbReference>
<dbReference type="Gene3D" id="2.170.130.10">
    <property type="entry name" value="TonB-dependent receptor, plug domain"/>
    <property type="match status" value="1"/>
</dbReference>
<dbReference type="InterPro" id="IPR008969">
    <property type="entry name" value="CarboxyPept-like_regulatory"/>
</dbReference>
<keyword evidence="2 4" id="KW-0472">Membrane</keyword>
<dbReference type="PANTHER" id="PTHR40980">
    <property type="entry name" value="PLUG DOMAIN-CONTAINING PROTEIN"/>
    <property type="match status" value="1"/>
</dbReference>
<keyword evidence="4" id="KW-0812">Transmembrane</keyword>
<gene>
    <name evidence="7" type="ORF">SAMN05444363_1315</name>
</gene>
<accession>A0A1M6D979</accession>
<keyword evidence="3" id="KW-0998">Cell outer membrane</keyword>
<feature type="transmembrane region" description="Helical" evidence="4">
    <location>
        <begin position="12"/>
        <end position="31"/>
    </location>
</feature>
<evidence type="ECO:0000256" key="1">
    <source>
        <dbReference type="ARBA" id="ARBA00004442"/>
    </source>
</evidence>
<sequence>MNRLLLQQSESFFKINSTLYCTVLFFTLALHHHQSKSIIKMKLKAILICLLVWYTGTQAQTSVTPSNPLVLGTINGKVIDKKNNEPLPYASVTIKEDGKVITGAMTKDNGSFSVSNLPIKTLHVEVVFMGYQKYETDVTLTNDDNSINLKNIALEDEAKQLNEVNVVREKSSVEQKIDRKVITVGKDLLSAGSTAAELINNIPSVSVDQQNNTVSLRGNENVRIFIDGKPSNLSAAQALQQIPSTSIKQIELITNPSAKYNPEGMSGIINIVLHKNSNLGFNGNINTGVVFGKTPKFNGSIDMNYRVNKFNFYTTYSMNHGKNANKGLIHWNEYDDSINDYDMTFDIKNFNKNHFTKLGSDFYINDKNTLSFYTIQSFGNPTAEFRNGVNYFDSGVYELQIQKTKGSEKNQTYNLAYKHLFEKPERTLDIELNYNLTKEPENSLFFDENYSLTKTNNIKKDGNNFIANIDFVNPMSETAKMELGLESRFDGTNNKFNLDGNYDSDFDFNRSIQSAYGNYSKQLGKWSYQLGLRFESYDVNGTFKKVGQEDKSFKDYIFTAYPSAFFTYTPSEKNSFNFNYSRRVDRPNMEQVNEIRQWTGLTVEQIGNSNLKPQFTNSVEANYTRKVKIGSITSGAFFRYIKDDISQVLTSNPYDANKQLLTFTNFDHNSEYGVEISGNLDFNKWWNLNFGVDSYFKNNKGIIENRFGDLVEKEINATLFNSRMNHTFKLTKDIRLIWFTMYRAGERSLQFSNKEMWKMDLGARLNVLKGKGTLSVRYNDLFDTMRSRFNSDEPAAISGEFRWENQTLNINFNYRFGSGKNKALERKQRDNGDAQGGGMF</sequence>
<protein>
    <submittedName>
        <fullName evidence="7">Outer membrane receptor proteins, mostly Fe transport</fullName>
    </submittedName>
</protein>
<organism evidence="7 8">
    <name type="scientific">Flavobacterium terrae</name>
    <dbReference type="NCBI Taxonomy" id="415425"/>
    <lineage>
        <taxon>Bacteria</taxon>
        <taxon>Pseudomonadati</taxon>
        <taxon>Bacteroidota</taxon>
        <taxon>Flavobacteriia</taxon>
        <taxon>Flavobacteriales</taxon>
        <taxon>Flavobacteriaceae</taxon>
        <taxon>Flavobacterium</taxon>
    </lineage>
</organism>
<dbReference type="InterPro" id="IPR036942">
    <property type="entry name" value="Beta-barrel_TonB_sf"/>
</dbReference>
<dbReference type="Pfam" id="PF14905">
    <property type="entry name" value="OMP_b-brl_3"/>
    <property type="match status" value="1"/>
</dbReference>
<dbReference type="InterPro" id="IPR041700">
    <property type="entry name" value="OMP_b-brl_3"/>
</dbReference>
<dbReference type="Pfam" id="PF07715">
    <property type="entry name" value="Plug"/>
    <property type="match status" value="1"/>
</dbReference>
<feature type="domain" description="TonB-dependent receptor plug" evidence="5">
    <location>
        <begin position="190"/>
        <end position="267"/>
    </location>
</feature>
<dbReference type="STRING" id="415425.SAMN05444363_1315"/>
<comment type="subcellular location">
    <subcellularLocation>
        <location evidence="1">Cell outer membrane</location>
    </subcellularLocation>
</comment>
<evidence type="ECO:0000313" key="8">
    <source>
        <dbReference type="Proteomes" id="UP000184488"/>
    </source>
</evidence>
<name>A0A1M6D979_9FLAO</name>
<dbReference type="Pfam" id="PF13715">
    <property type="entry name" value="CarbopepD_reg_2"/>
    <property type="match status" value="1"/>
</dbReference>
<evidence type="ECO:0000259" key="5">
    <source>
        <dbReference type="Pfam" id="PF07715"/>
    </source>
</evidence>
<evidence type="ECO:0000313" key="7">
    <source>
        <dbReference type="EMBL" id="SHI69754.1"/>
    </source>
</evidence>
<evidence type="ECO:0000259" key="6">
    <source>
        <dbReference type="Pfam" id="PF14905"/>
    </source>
</evidence>
<keyword evidence="4" id="KW-1133">Transmembrane helix</keyword>
<dbReference type="SUPFAM" id="SSF49464">
    <property type="entry name" value="Carboxypeptidase regulatory domain-like"/>
    <property type="match status" value="1"/>
</dbReference>
<evidence type="ECO:0000256" key="4">
    <source>
        <dbReference type="SAM" id="Phobius"/>
    </source>
</evidence>
<proteinExistence type="predicted"/>
<dbReference type="EMBL" id="FQZI01000002">
    <property type="protein sequence ID" value="SHI69754.1"/>
    <property type="molecule type" value="Genomic_DNA"/>
</dbReference>
<evidence type="ECO:0000256" key="2">
    <source>
        <dbReference type="ARBA" id="ARBA00023136"/>
    </source>
</evidence>
<keyword evidence="7" id="KW-0675">Receptor</keyword>
<feature type="domain" description="Outer membrane protein beta-barrel" evidence="6">
    <location>
        <begin position="419"/>
        <end position="814"/>
    </location>
</feature>
<dbReference type="SUPFAM" id="SSF56935">
    <property type="entry name" value="Porins"/>
    <property type="match status" value="1"/>
</dbReference>
<dbReference type="InterPro" id="IPR012910">
    <property type="entry name" value="Plug_dom"/>
</dbReference>
<dbReference type="AlphaFoldDB" id="A0A1M6D979"/>